<keyword evidence="3" id="KW-1185">Reference proteome</keyword>
<dbReference type="AlphaFoldDB" id="A0A1I5GHA4"/>
<gene>
    <name evidence="2" type="ORF">SAMN04489713_105206</name>
</gene>
<dbReference type="EMBL" id="FOVH01000005">
    <property type="protein sequence ID" value="SFO35398.1"/>
    <property type="molecule type" value="Genomic_DNA"/>
</dbReference>
<evidence type="ECO:0000313" key="2">
    <source>
        <dbReference type="EMBL" id="SFO35398.1"/>
    </source>
</evidence>
<name>A0A1I5GHA4_9ACTN</name>
<organism evidence="2 3">
    <name type="scientific">Actinomadura madurae</name>
    <dbReference type="NCBI Taxonomy" id="1993"/>
    <lineage>
        <taxon>Bacteria</taxon>
        <taxon>Bacillati</taxon>
        <taxon>Actinomycetota</taxon>
        <taxon>Actinomycetes</taxon>
        <taxon>Streptosporangiales</taxon>
        <taxon>Thermomonosporaceae</taxon>
        <taxon>Actinomadura</taxon>
    </lineage>
</organism>
<evidence type="ECO:0000313" key="3">
    <source>
        <dbReference type="Proteomes" id="UP000183413"/>
    </source>
</evidence>
<reference evidence="2 3" key="1">
    <citation type="submission" date="2016-10" db="EMBL/GenBank/DDBJ databases">
        <authorList>
            <person name="de Groot N.N."/>
        </authorList>
    </citation>
    <scope>NUCLEOTIDE SEQUENCE [LARGE SCALE GENOMIC DNA]</scope>
    <source>
        <strain evidence="2 3">DSM 43067</strain>
    </source>
</reference>
<evidence type="ECO:0000256" key="1">
    <source>
        <dbReference type="SAM" id="MobiDB-lite"/>
    </source>
</evidence>
<accession>A0A1I5GHA4</accession>
<dbReference type="STRING" id="1993.SAMN04489713_105206"/>
<dbReference type="Proteomes" id="UP000183413">
    <property type="component" value="Unassembled WGS sequence"/>
</dbReference>
<proteinExistence type="predicted"/>
<feature type="region of interest" description="Disordered" evidence="1">
    <location>
        <begin position="81"/>
        <end position="110"/>
    </location>
</feature>
<protein>
    <submittedName>
        <fullName evidence="2">Uncharacterized protein</fullName>
    </submittedName>
</protein>
<sequence length="110" mass="11458">MRNTGGQGTTISLSSPHPPLCGCGCGCGCCAPRPRRLRIRGPAGARVVRLTWFDSLPSGLLTAIHADGRRVSLFTVPVSVATGGESPRETSSPANRPIIRPSGYSAPAYL</sequence>
<dbReference type="RefSeq" id="WP_075021484.1">
    <property type="nucleotide sequence ID" value="NZ_FOVH01000005.1"/>
</dbReference>
<dbReference type="InParanoid" id="A0A1I5GHA4"/>